<comment type="caution">
    <text evidence="12">The sequence shown here is derived from an EMBL/GenBank/DDBJ whole genome shotgun (WGS) entry which is preliminary data.</text>
</comment>
<evidence type="ECO:0000256" key="4">
    <source>
        <dbReference type="ARBA" id="ARBA00022475"/>
    </source>
</evidence>
<dbReference type="Proteomes" id="UP000030125">
    <property type="component" value="Unassembled WGS sequence"/>
</dbReference>
<sequence>MPVTAEFLLLYGSILVIFGLFLSKASFKLGMPTLLLFLGIGIFAGSGSFGIELNNPDVAQFIGVLALTVILFSGGMDTDFKDIRPVIGPGAALASIGVLITAVLTGTFIYYLFLLFDGISLTYPQALLCGAVMSSTDSASVFSILRSKSVQLKQRLKPTLEFESGSNDPMAFLLTILLIGVIQAGEFNTWSALLLLAQQLIFGTILGYVLGKVAVWMLNRFVLPSTSLYSILLLACSSFIFAATSKVGGNGYLAVYIAGLVVGNARISNKKTIANFFDGFAWLWQLIMFLTLGLLVNAKDLWSVAIPALLIGVFIIFIGRPLSVFLTLLPFPKFFTLKAKAYISWVGLRGAAPIIFATYPWLACVEHSQLIFHIVFFITLVSLVIQGGTVTYMADKLDLIDRSKKEKKFASFDLPDEIKSALSEIIVNKSMIEKGNKLKDLPLPDHTLALMIQRDGHYKIPKGNTVLKEGDHVLLISDDEEALLESYEELGITTYSLERNT</sequence>
<dbReference type="Pfam" id="PF00999">
    <property type="entry name" value="Na_H_Exchanger"/>
    <property type="match status" value="1"/>
</dbReference>
<keyword evidence="5" id="KW-0630">Potassium</keyword>
<dbReference type="EMBL" id="JQJD01000010">
    <property type="protein sequence ID" value="KGN82409.1"/>
    <property type="molecule type" value="Genomic_DNA"/>
</dbReference>
<dbReference type="eggNOG" id="COG3263">
    <property type="taxonomic scope" value="Bacteria"/>
</dbReference>
<feature type="transmembrane region" description="Helical" evidence="10">
    <location>
        <begin position="304"/>
        <end position="329"/>
    </location>
</feature>
<keyword evidence="2" id="KW-0813">Transport</keyword>
<feature type="transmembrane region" description="Helical" evidence="10">
    <location>
        <begin position="34"/>
        <end position="51"/>
    </location>
</feature>
<comment type="subcellular location">
    <subcellularLocation>
        <location evidence="1">Cell membrane</location>
        <topology evidence="1">Multi-pass membrane protein</topology>
    </subcellularLocation>
</comment>
<dbReference type="GO" id="GO:0006813">
    <property type="term" value="P:potassium ion transport"/>
    <property type="evidence" value="ECO:0007669"/>
    <property type="project" value="UniProtKB-KW"/>
</dbReference>
<protein>
    <submittedName>
        <fullName evidence="12">Potassium transporter</fullName>
    </submittedName>
</protein>
<reference evidence="12 13" key="1">
    <citation type="submission" date="2014-08" db="EMBL/GenBank/DDBJ databases">
        <title>Porphyromonas cangingivalis strain:COT-109_OH1386 Genome sequencing.</title>
        <authorList>
            <person name="Wallis C."/>
            <person name="Deusch O."/>
            <person name="O'Flynn C."/>
            <person name="Davis I."/>
            <person name="Jospin G."/>
            <person name="Darling A.E."/>
            <person name="Coil D.A."/>
            <person name="Alexiev A."/>
            <person name="Horsfall A."/>
            <person name="Kirkwood N."/>
            <person name="Harris S."/>
            <person name="Eisen J.A."/>
        </authorList>
    </citation>
    <scope>NUCLEOTIDE SEQUENCE [LARGE SCALE GENOMIC DNA]</scope>
    <source>
        <strain evidence="13">COT-109 OH1386</strain>
    </source>
</reference>
<feature type="domain" description="RCK C-terminal" evidence="11">
    <location>
        <begin position="409"/>
        <end position="493"/>
    </location>
</feature>
<feature type="transmembrane region" description="Helical" evidence="10">
    <location>
        <begin position="86"/>
        <end position="113"/>
    </location>
</feature>
<feature type="transmembrane region" description="Helical" evidence="10">
    <location>
        <begin position="57"/>
        <end position="74"/>
    </location>
</feature>
<dbReference type="GO" id="GO:0005886">
    <property type="term" value="C:plasma membrane"/>
    <property type="evidence" value="ECO:0007669"/>
    <property type="project" value="UniProtKB-SubCell"/>
</dbReference>
<dbReference type="InterPro" id="IPR038770">
    <property type="entry name" value="Na+/solute_symporter_sf"/>
</dbReference>
<evidence type="ECO:0000313" key="13">
    <source>
        <dbReference type="Proteomes" id="UP000030125"/>
    </source>
</evidence>
<proteinExistence type="predicted"/>
<dbReference type="Gene3D" id="3.30.70.1450">
    <property type="entry name" value="Regulator of K+ conductance, C-terminal domain"/>
    <property type="match status" value="1"/>
</dbReference>
<keyword evidence="3" id="KW-0050">Antiport</keyword>
<feature type="transmembrane region" description="Helical" evidence="10">
    <location>
        <begin position="190"/>
        <end position="209"/>
    </location>
</feature>
<organism evidence="12 13">
    <name type="scientific">Porphyromonas cangingivalis</name>
    <dbReference type="NCBI Taxonomy" id="36874"/>
    <lineage>
        <taxon>Bacteria</taxon>
        <taxon>Pseudomonadati</taxon>
        <taxon>Bacteroidota</taxon>
        <taxon>Bacteroidia</taxon>
        <taxon>Bacteroidales</taxon>
        <taxon>Porphyromonadaceae</taxon>
        <taxon>Porphyromonas</taxon>
    </lineage>
</organism>
<evidence type="ECO:0000256" key="3">
    <source>
        <dbReference type="ARBA" id="ARBA00022449"/>
    </source>
</evidence>
<dbReference type="InterPro" id="IPR006153">
    <property type="entry name" value="Cation/H_exchanger_TM"/>
</dbReference>
<keyword evidence="13" id="KW-1185">Reference proteome</keyword>
<evidence type="ECO:0000256" key="7">
    <source>
        <dbReference type="ARBA" id="ARBA00022989"/>
    </source>
</evidence>
<evidence type="ECO:0000256" key="10">
    <source>
        <dbReference type="SAM" id="Phobius"/>
    </source>
</evidence>
<name>A0A0A2F1R3_PORCN</name>
<evidence type="ECO:0000256" key="1">
    <source>
        <dbReference type="ARBA" id="ARBA00004651"/>
    </source>
</evidence>
<dbReference type="Pfam" id="PF02080">
    <property type="entry name" value="TrkA_C"/>
    <property type="match status" value="1"/>
</dbReference>
<gene>
    <name evidence="12" type="ORF">HQ35_02305</name>
</gene>
<feature type="transmembrane region" description="Helical" evidence="10">
    <location>
        <begin position="341"/>
        <end position="359"/>
    </location>
</feature>
<keyword evidence="8" id="KW-0406">Ion transport</keyword>
<dbReference type="PANTHER" id="PTHR32507:SF7">
    <property type="entry name" value="K(+)_H(+) ANTIPORTER NHAP2"/>
    <property type="match status" value="1"/>
</dbReference>
<dbReference type="PROSITE" id="PS51202">
    <property type="entry name" value="RCK_C"/>
    <property type="match status" value="1"/>
</dbReference>
<keyword evidence="5" id="KW-0633">Potassium transport</keyword>
<keyword evidence="4" id="KW-1003">Cell membrane</keyword>
<feature type="transmembrane region" description="Helical" evidence="10">
    <location>
        <begin position="371"/>
        <end position="394"/>
    </location>
</feature>
<feature type="transmembrane region" description="Helical" evidence="10">
    <location>
        <begin position="279"/>
        <end position="298"/>
    </location>
</feature>
<evidence type="ECO:0000313" key="12">
    <source>
        <dbReference type="EMBL" id="KGN82409.1"/>
    </source>
</evidence>
<keyword evidence="9 10" id="KW-0472">Membrane</keyword>
<dbReference type="GO" id="GO:1902600">
    <property type="term" value="P:proton transmembrane transport"/>
    <property type="evidence" value="ECO:0007669"/>
    <property type="project" value="InterPro"/>
</dbReference>
<dbReference type="OrthoDB" id="9810759at2"/>
<dbReference type="PANTHER" id="PTHR32507">
    <property type="entry name" value="NA(+)/H(+) ANTIPORTER 1"/>
    <property type="match status" value="1"/>
</dbReference>
<evidence type="ECO:0000256" key="6">
    <source>
        <dbReference type="ARBA" id="ARBA00022692"/>
    </source>
</evidence>
<evidence type="ECO:0000256" key="5">
    <source>
        <dbReference type="ARBA" id="ARBA00022538"/>
    </source>
</evidence>
<dbReference type="InterPro" id="IPR036721">
    <property type="entry name" value="RCK_C_sf"/>
</dbReference>
<dbReference type="NCBIfam" id="NF003715">
    <property type="entry name" value="PRK05326.1-2"/>
    <property type="match status" value="1"/>
</dbReference>
<dbReference type="SUPFAM" id="SSF116726">
    <property type="entry name" value="TrkA C-terminal domain-like"/>
    <property type="match status" value="1"/>
</dbReference>
<accession>A0A0A2F1R3</accession>
<dbReference type="GO" id="GO:0008324">
    <property type="term" value="F:monoatomic cation transmembrane transporter activity"/>
    <property type="evidence" value="ECO:0007669"/>
    <property type="project" value="InterPro"/>
</dbReference>
<dbReference type="Gene3D" id="1.20.1530.20">
    <property type="match status" value="1"/>
</dbReference>
<dbReference type="GO" id="GO:0015297">
    <property type="term" value="F:antiporter activity"/>
    <property type="evidence" value="ECO:0007669"/>
    <property type="project" value="UniProtKB-KW"/>
</dbReference>
<feature type="transmembrane region" description="Helical" evidence="10">
    <location>
        <begin position="221"/>
        <end position="243"/>
    </location>
</feature>
<evidence type="ECO:0000256" key="8">
    <source>
        <dbReference type="ARBA" id="ARBA00023065"/>
    </source>
</evidence>
<dbReference type="RefSeq" id="WP_036850645.1">
    <property type="nucleotide sequence ID" value="NZ_CALTZT010000134.1"/>
</dbReference>
<keyword evidence="7 10" id="KW-1133">Transmembrane helix</keyword>
<feature type="transmembrane region" description="Helical" evidence="10">
    <location>
        <begin position="249"/>
        <end position="267"/>
    </location>
</feature>
<evidence type="ECO:0000256" key="2">
    <source>
        <dbReference type="ARBA" id="ARBA00022448"/>
    </source>
</evidence>
<dbReference type="NCBIfam" id="NF003716">
    <property type="entry name" value="PRK05326.1-3"/>
    <property type="match status" value="1"/>
</dbReference>
<dbReference type="InterPro" id="IPR006037">
    <property type="entry name" value="RCK_C"/>
</dbReference>
<keyword evidence="6 10" id="KW-0812">Transmembrane</keyword>
<evidence type="ECO:0000256" key="9">
    <source>
        <dbReference type="ARBA" id="ARBA00023136"/>
    </source>
</evidence>
<dbReference type="AlphaFoldDB" id="A0A0A2F1R3"/>
<evidence type="ECO:0000259" key="11">
    <source>
        <dbReference type="PROSITE" id="PS51202"/>
    </source>
</evidence>
<feature type="transmembrane region" description="Helical" evidence="10">
    <location>
        <begin position="6"/>
        <end position="22"/>
    </location>
</feature>